<dbReference type="InterPro" id="IPR001633">
    <property type="entry name" value="EAL_dom"/>
</dbReference>
<evidence type="ECO:0000259" key="2">
    <source>
        <dbReference type="PROSITE" id="PS50883"/>
    </source>
</evidence>
<keyword evidence="5" id="KW-1185">Reference proteome</keyword>
<organism evidence="4 5">
    <name type="scientific">Clostridium moutaii</name>
    <dbReference type="NCBI Taxonomy" id="3240932"/>
    <lineage>
        <taxon>Bacteria</taxon>
        <taxon>Bacillati</taxon>
        <taxon>Bacillota</taxon>
        <taxon>Clostridia</taxon>
        <taxon>Eubacteriales</taxon>
        <taxon>Clostridiaceae</taxon>
        <taxon>Clostridium</taxon>
    </lineage>
</organism>
<dbReference type="InterPro" id="IPR035919">
    <property type="entry name" value="EAL_sf"/>
</dbReference>
<dbReference type="Gene3D" id="3.20.20.450">
    <property type="entry name" value="EAL domain"/>
    <property type="match status" value="1"/>
</dbReference>
<dbReference type="InterPro" id="IPR029787">
    <property type="entry name" value="Nucleotide_cyclase"/>
</dbReference>
<dbReference type="Gene3D" id="2.10.70.100">
    <property type="match status" value="1"/>
</dbReference>
<dbReference type="RefSeq" id="WP_369702642.1">
    <property type="nucleotide sequence ID" value="NZ_JBGEWD010000001.1"/>
</dbReference>
<dbReference type="Pfam" id="PF00563">
    <property type="entry name" value="EAL"/>
    <property type="match status" value="1"/>
</dbReference>
<accession>A0ABV4BPQ8</accession>
<dbReference type="SMART" id="SM00267">
    <property type="entry name" value="GGDEF"/>
    <property type="match status" value="1"/>
</dbReference>
<dbReference type="Gene3D" id="3.30.450.20">
    <property type="entry name" value="PAS domain"/>
    <property type="match status" value="1"/>
</dbReference>
<comment type="caution">
    <text evidence="4">The sequence shown here is derived from an EMBL/GenBank/DDBJ whole genome shotgun (WGS) entry which is preliminary data.</text>
</comment>
<reference evidence="4 5" key="1">
    <citation type="submission" date="2024-08" db="EMBL/GenBank/DDBJ databases">
        <title>Clostridium lapicellarii sp. nov., and Clostridium renhuaiense sp. nov., two species isolated from the mud in a fermentation cellar used for producing sauce-flavour Chinese liquors.</title>
        <authorList>
            <person name="Yang F."/>
            <person name="Wang H."/>
            <person name="Chen L.Q."/>
            <person name="Zhou N."/>
            <person name="Lu J.J."/>
            <person name="Pu X.X."/>
            <person name="Wan B."/>
            <person name="Wang L."/>
            <person name="Liu S.J."/>
        </authorList>
    </citation>
    <scope>NUCLEOTIDE SEQUENCE [LARGE SCALE GENOMIC DNA]</scope>
    <source>
        <strain evidence="4 5">MT-5</strain>
    </source>
</reference>
<dbReference type="SUPFAM" id="SSF141868">
    <property type="entry name" value="EAL domain-like"/>
    <property type="match status" value="1"/>
</dbReference>
<dbReference type="EMBL" id="JBGEWD010000001">
    <property type="protein sequence ID" value="MEY7998753.1"/>
    <property type="molecule type" value="Genomic_DNA"/>
</dbReference>
<name>A0ABV4BPQ8_9CLOT</name>
<dbReference type="CDD" id="cd01949">
    <property type="entry name" value="GGDEF"/>
    <property type="match status" value="1"/>
</dbReference>
<feature type="domain" description="GGDEF" evidence="3">
    <location>
        <begin position="164"/>
        <end position="297"/>
    </location>
</feature>
<dbReference type="InterPro" id="IPR000160">
    <property type="entry name" value="GGDEF_dom"/>
</dbReference>
<dbReference type="InterPro" id="IPR000700">
    <property type="entry name" value="PAS-assoc_C"/>
</dbReference>
<dbReference type="PROSITE" id="PS50883">
    <property type="entry name" value="EAL"/>
    <property type="match status" value="1"/>
</dbReference>
<dbReference type="PROSITE" id="PS50887">
    <property type="entry name" value="GGDEF"/>
    <property type="match status" value="1"/>
</dbReference>
<dbReference type="PANTHER" id="PTHR44757">
    <property type="entry name" value="DIGUANYLATE CYCLASE DGCP"/>
    <property type="match status" value="1"/>
</dbReference>
<dbReference type="NCBIfam" id="TIGR00229">
    <property type="entry name" value="sensory_box"/>
    <property type="match status" value="1"/>
</dbReference>
<feature type="domain" description="EAL" evidence="2">
    <location>
        <begin position="306"/>
        <end position="559"/>
    </location>
</feature>
<feature type="domain" description="PAC" evidence="1">
    <location>
        <begin position="84"/>
        <end position="136"/>
    </location>
</feature>
<proteinExistence type="predicted"/>
<dbReference type="CDD" id="cd01948">
    <property type="entry name" value="EAL"/>
    <property type="match status" value="1"/>
</dbReference>
<gene>
    <name evidence="4" type="ORF">AB8U03_00835</name>
</gene>
<evidence type="ECO:0000259" key="3">
    <source>
        <dbReference type="PROSITE" id="PS50887"/>
    </source>
</evidence>
<dbReference type="Proteomes" id="UP001564657">
    <property type="component" value="Unassembled WGS sequence"/>
</dbReference>
<dbReference type="InterPro" id="IPR000014">
    <property type="entry name" value="PAS"/>
</dbReference>
<dbReference type="InterPro" id="IPR052155">
    <property type="entry name" value="Biofilm_reg_signaling"/>
</dbReference>
<dbReference type="InterPro" id="IPR035965">
    <property type="entry name" value="PAS-like_dom_sf"/>
</dbReference>
<dbReference type="Pfam" id="PF00990">
    <property type="entry name" value="GGDEF"/>
    <property type="match status" value="1"/>
</dbReference>
<dbReference type="PROSITE" id="PS50113">
    <property type="entry name" value="PAC"/>
    <property type="match status" value="1"/>
</dbReference>
<dbReference type="NCBIfam" id="TIGR00254">
    <property type="entry name" value="GGDEF"/>
    <property type="match status" value="1"/>
</dbReference>
<protein>
    <submittedName>
        <fullName evidence="4">EAL domain-containing protein</fullName>
    </submittedName>
</protein>
<dbReference type="SUPFAM" id="SSF55785">
    <property type="entry name" value="PYP-like sensor domain (PAS domain)"/>
    <property type="match status" value="1"/>
</dbReference>
<dbReference type="InterPro" id="IPR001610">
    <property type="entry name" value="PAC"/>
</dbReference>
<dbReference type="SMART" id="SM00086">
    <property type="entry name" value="PAC"/>
    <property type="match status" value="1"/>
</dbReference>
<dbReference type="SMART" id="SM00052">
    <property type="entry name" value="EAL"/>
    <property type="match status" value="1"/>
</dbReference>
<dbReference type="Gene3D" id="3.30.70.270">
    <property type="match status" value="1"/>
</dbReference>
<dbReference type="InterPro" id="IPR043128">
    <property type="entry name" value="Rev_trsase/Diguanyl_cyclase"/>
</dbReference>
<evidence type="ECO:0000313" key="5">
    <source>
        <dbReference type="Proteomes" id="UP001564657"/>
    </source>
</evidence>
<dbReference type="SUPFAM" id="SSF55073">
    <property type="entry name" value="Nucleotide cyclase"/>
    <property type="match status" value="1"/>
</dbReference>
<sequence length="564" mass="64775">MYIYNEGNEQIYLRALKGADIAIWEWNMENNTLFLSNNFTNIIEHTGIDFKDLWDFIQKTAVEPDKVSAKNDLVFFINGNTSIYKSEFRISTNNGKIKSILIKGKAIKNPQGKIRLISGSINDITEKKSLEEHINYLAYYDSLTGLPNRFLFVNDLRTALINSQNGSLIFMDIDDFKLVNDTFGHDYGDLLLVIFSQLINSCIKDLGKLYRLSGDEFIILINKYNSYNKLSELCYHIFNYLKKPFEVKGDKIYITISMGITLFPEDSHDINELYKYADLALYHSKINGKSTFTFFQHEIFNSYRRKVNIEQELKNAVKNNEFHMLYQPQVDIIKNQIIGFESLLRWQNAKLGFVSPAEFIPIAEMTGNIVEIGDWVLNSVCKTIYEMKLKGHELKKISVNVSPIQLKKVGFADKFVNIYKKYGISPSQLEIEITEGTLIDLFSYKIKTINELLKKGVKVSIDDFGTGYSSLNYLTVLPISTIKIDKSFIDNIYHQKNKVIINCMVNLSKSLNYEIIAEGVETKEQLDLLSETGCNIIQGYYFSKPLTINEVEKTLMKKDGFGGV</sequence>
<evidence type="ECO:0000313" key="4">
    <source>
        <dbReference type="EMBL" id="MEY7998753.1"/>
    </source>
</evidence>
<dbReference type="PANTHER" id="PTHR44757:SF2">
    <property type="entry name" value="BIOFILM ARCHITECTURE MAINTENANCE PROTEIN MBAA"/>
    <property type="match status" value="1"/>
</dbReference>
<evidence type="ECO:0000259" key="1">
    <source>
        <dbReference type="PROSITE" id="PS50113"/>
    </source>
</evidence>